<dbReference type="Proteomes" id="UP001342314">
    <property type="component" value="Unassembled WGS sequence"/>
</dbReference>
<proteinExistence type="predicted"/>
<keyword evidence="4" id="KW-1185">Reference proteome</keyword>
<accession>A0AAV5GW59</accession>
<name>A0AAV5GW59_9BASI</name>
<gene>
    <name evidence="3" type="ORF">Rhopal_006324-T1</name>
</gene>
<evidence type="ECO:0000256" key="2">
    <source>
        <dbReference type="SAM" id="MobiDB-lite"/>
    </source>
</evidence>
<organism evidence="3 4">
    <name type="scientific">Rhodotorula paludigena</name>
    <dbReference type="NCBI Taxonomy" id="86838"/>
    <lineage>
        <taxon>Eukaryota</taxon>
        <taxon>Fungi</taxon>
        <taxon>Dikarya</taxon>
        <taxon>Basidiomycota</taxon>
        <taxon>Pucciniomycotina</taxon>
        <taxon>Microbotryomycetes</taxon>
        <taxon>Sporidiobolales</taxon>
        <taxon>Sporidiobolaceae</taxon>
        <taxon>Rhodotorula</taxon>
    </lineage>
</organism>
<evidence type="ECO:0000313" key="4">
    <source>
        <dbReference type="Proteomes" id="UP001342314"/>
    </source>
</evidence>
<evidence type="ECO:0000313" key="3">
    <source>
        <dbReference type="EMBL" id="GJN93277.1"/>
    </source>
</evidence>
<feature type="region of interest" description="Disordered" evidence="2">
    <location>
        <begin position="79"/>
        <end position="130"/>
    </location>
</feature>
<comment type="caution">
    <text evidence="3">The sequence shown here is derived from an EMBL/GenBank/DDBJ whole genome shotgun (WGS) entry which is preliminary data.</text>
</comment>
<dbReference type="AlphaFoldDB" id="A0AAV5GW59"/>
<dbReference type="EMBL" id="BQKY01000013">
    <property type="protein sequence ID" value="GJN93277.1"/>
    <property type="molecule type" value="Genomic_DNA"/>
</dbReference>
<sequence>MTEQQRTPLRKISRNNLPNWPLDDSKQYHLVDISPNAVPAARAACDAGSMQQLKQHVRRAQNISAESEDVEFVMWEVEEGEPGSRTDGSPPGNRARDDVGGSGGASMTRASTPVGAGEVGPEEASAAEVKAEGGAKGLVAIIDAGRERRRRTKDERYDDVKTELASLKDELESFKSHFVSNAELNAKFATNAALVERMDVVEMNEVAFRTASGTFNVLMDEAKELELVQPSFGYRRFALGLVGTYIEVDKDFLAQFDQGRGDKAEAASVFSEWLSTPALRNNCTTFLFLAKKDLSTSQRRNIDSHPVPTFHTFWALFARDYANAGLKQKDAVELYKRLMTVKIRGAGNCVDWAVPPCELADQE</sequence>
<protein>
    <submittedName>
        <fullName evidence="3">Uncharacterized protein</fullName>
    </submittedName>
</protein>
<keyword evidence="1" id="KW-0175">Coiled coil</keyword>
<feature type="region of interest" description="Disordered" evidence="2">
    <location>
        <begin position="1"/>
        <end position="20"/>
    </location>
</feature>
<feature type="coiled-coil region" evidence="1">
    <location>
        <begin position="150"/>
        <end position="177"/>
    </location>
</feature>
<reference evidence="3 4" key="1">
    <citation type="submission" date="2021-12" db="EMBL/GenBank/DDBJ databases">
        <title>High titer production of polyol ester of fatty acids by Rhodotorula paludigena BS15 towards product separation-free biomass refinery.</title>
        <authorList>
            <person name="Mano J."/>
            <person name="Ono H."/>
            <person name="Tanaka T."/>
            <person name="Naito K."/>
            <person name="Sushida H."/>
            <person name="Ike M."/>
            <person name="Tokuyasu K."/>
            <person name="Kitaoka M."/>
        </authorList>
    </citation>
    <scope>NUCLEOTIDE SEQUENCE [LARGE SCALE GENOMIC DNA]</scope>
    <source>
        <strain evidence="3 4">BS15</strain>
    </source>
</reference>
<evidence type="ECO:0000256" key="1">
    <source>
        <dbReference type="SAM" id="Coils"/>
    </source>
</evidence>